<keyword evidence="1" id="KW-0732">Signal</keyword>
<dbReference type="STRING" id="1576369.SAMN05421753_10643"/>
<dbReference type="SUPFAM" id="SSF48371">
    <property type="entry name" value="ARM repeat"/>
    <property type="match status" value="1"/>
</dbReference>
<dbReference type="Proteomes" id="UP000199518">
    <property type="component" value="Unassembled WGS sequence"/>
</dbReference>
<protein>
    <submittedName>
        <fullName evidence="2">HEAT repeat-containing protein</fullName>
    </submittedName>
</protein>
<organism evidence="2 3">
    <name type="scientific">Planctomicrobium piriforme</name>
    <dbReference type="NCBI Taxonomy" id="1576369"/>
    <lineage>
        <taxon>Bacteria</taxon>
        <taxon>Pseudomonadati</taxon>
        <taxon>Planctomycetota</taxon>
        <taxon>Planctomycetia</taxon>
        <taxon>Planctomycetales</taxon>
        <taxon>Planctomycetaceae</taxon>
        <taxon>Planctomicrobium</taxon>
    </lineage>
</organism>
<dbReference type="EMBL" id="FOQD01000006">
    <property type="protein sequence ID" value="SFI15085.1"/>
    <property type="molecule type" value="Genomic_DNA"/>
</dbReference>
<reference evidence="3" key="1">
    <citation type="submission" date="2016-10" db="EMBL/GenBank/DDBJ databases">
        <authorList>
            <person name="Varghese N."/>
            <person name="Submissions S."/>
        </authorList>
    </citation>
    <scope>NUCLEOTIDE SEQUENCE [LARGE SCALE GENOMIC DNA]</scope>
    <source>
        <strain evidence="3">DSM 26348</strain>
    </source>
</reference>
<feature type="chain" id="PRO_5011778956" evidence="1">
    <location>
        <begin position="24"/>
        <end position="415"/>
    </location>
</feature>
<dbReference type="Pfam" id="PF13646">
    <property type="entry name" value="HEAT_2"/>
    <property type="match status" value="1"/>
</dbReference>
<keyword evidence="3" id="KW-1185">Reference proteome</keyword>
<dbReference type="RefSeq" id="WP_139228360.1">
    <property type="nucleotide sequence ID" value="NZ_FOQD01000006.1"/>
</dbReference>
<evidence type="ECO:0000313" key="2">
    <source>
        <dbReference type="EMBL" id="SFI15085.1"/>
    </source>
</evidence>
<gene>
    <name evidence="2" type="ORF">SAMN05421753_10643</name>
</gene>
<feature type="signal peptide" evidence="1">
    <location>
        <begin position="1"/>
        <end position="23"/>
    </location>
</feature>
<dbReference type="SMART" id="SM00567">
    <property type="entry name" value="EZ_HEAT"/>
    <property type="match status" value="3"/>
</dbReference>
<dbReference type="Gene3D" id="1.25.10.10">
    <property type="entry name" value="Leucine-rich Repeat Variant"/>
    <property type="match status" value="1"/>
</dbReference>
<dbReference type="InterPro" id="IPR004155">
    <property type="entry name" value="PBS_lyase_HEAT"/>
</dbReference>
<evidence type="ECO:0000256" key="1">
    <source>
        <dbReference type="SAM" id="SignalP"/>
    </source>
</evidence>
<evidence type="ECO:0000313" key="3">
    <source>
        <dbReference type="Proteomes" id="UP000199518"/>
    </source>
</evidence>
<dbReference type="OrthoDB" id="212249at2"/>
<dbReference type="InterPro" id="IPR011989">
    <property type="entry name" value="ARM-like"/>
</dbReference>
<dbReference type="AlphaFoldDB" id="A0A1I3FV80"/>
<sequence>MSLFRSQLVPVLCVTVFCTAAQADVVRLKGGGEVRGRLQDAGQGTGVTSVKTRSGATITLPSDEIDFVSRRSPLVEEYVTRSRQTDGTVESHLALAEWCRTQGLLEERQEQLEQVLDLDPDHPDARRVLGYVRHLGRWLTQDDVMTGRGYVRHDGRWVTRQELQLIESNSARKTAELAWMPKVRLWVGWLTGPNQERRLSGLAELQKVQDPEAVSALANFMSKHNVVDVRLLFVQILRQIEGSRPVIPLVERVLMDDSDAVREQALGAVMAGRAELALPALISALKNKSNLVICRAASALGEIGDPRAVPALIDALVTTHTYTIQVPANGTTFASGNGVFSGAVPPDVEIAARTGQLPYGANILPDPTTPRIMRSIPVTENFKNAPVLQALEKITTQNLGYNERDWHLWWAIQKG</sequence>
<name>A0A1I3FV80_9PLAN</name>
<proteinExistence type="predicted"/>
<dbReference type="InterPro" id="IPR016024">
    <property type="entry name" value="ARM-type_fold"/>
</dbReference>
<accession>A0A1I3FV80</accession>